<dbReference type="Proteomes" id="UP000499080">
    <property type="component" value="Unassembled WGS sequence"/>
</dbReference>
<reference evidence="2 3" key="1">
    <citation type="journal article" date="2019" name="Sci. Rep.">
        <title>Orb-weaving spider Araneus ventricosus genome elucidates the spidroin gene catalogue.</title>
        <authorList>
            <person name="Kono N."/>
            <person name="Nakamura H."/>
            <person name="Ohtoshi R."/>
            <person name="Moran D.A.P."/>
            <person name="Shinohara A."/>
            <person name="Yoshida Y."/>
            <person name="Fujiwara M."/>
            <person name="Mori M."/>
            <person name="Tomita M."/>
            <person name="Arakawa K."/>
        </authorList>
    </citation>
    <scope>NUCLEOTIDE SEQUENCE [LARGE SCALE GENOMIC DNA]</scope>
</reference>
<comment type="caution">
    <text evidence="2">The sequence shown here is derived from an EMBL/GenBank/DDBJ whole genome shotgun (WGS) entry which is preliminary data.</text>
</comment>
<evidence type="ECO:0000256" key="1">
    <source>
        <dbReference type="SAM" id="MobiDB-lite"/>
    </source>
</evidence>
<organism evidence="2 3">
    <name type="scientific">Araneus ventricosus</name>
    <name type="common">Orbweaver spider</name>
    <name type="synonym">Epeira ventricosa</name>
    <dbReference type="NCBI Taxonomy" id="182803"/>
    <lineage>
        <taxon>Eukaryota</taxon>
        <taxon>Metazoa</taxon>
        <taxon>Ecdysozoa</taxon>
        <taxon>Arthropoda</taxon>
        <taxon>Chelicerata</taxon>
        <taxon>Arachnida</taxon>
        <taxon>Araneae</taxon>
        <taxon>Araneomorphae</taxon>
        <taxon>Entelegynae</taxon>
        <taxon>Araneoidea</taxon>
        <taxon>Araneidae</taxon>
        <taxon>Araneus</taxon>
    </lineage>
</organism>
<proteinExistence type="predicted"/>
<accession>A0A4Y2BB47</accession>
<dbReference type="EMBL" id="BGPR01000064">
    <property type="protein sequence ID" value="GBL89273.1"/>
    <property type="molecule type" value="Genomic_DNA"/>
</dbReference>
<gene>
    <name evidence="2" type="ORF">AVEN_225815_1</name>
</gene>
<evidence type="ECO:0000313" key="3">
    <source>
        <dbReference type="Proteomes" id="UP000499080"/>
    </source>
</evidence>
<name>A0A4Y2BB47_ARAVE</name>
<dbReference type="AlphaFoldDB" id="A0A4Y2BB47"/>
<protein>
    <submittedName>
        <fullName evidence="2">Uncharacterized protein</fullName>
    </submittedName>
</protein>
<sequence length="90" mass="10433">MGRNMQLRENREDERSTTAANWPKNKIKPRLPSDSSYSKWIFPNITSCYSDRRQGDNLANRVLADNQYKIAKHAKFTSLTDVRCSCPLLL</sequence>
<feature type="region of interest" description="Disordered" evidence="1">
    <location>
        <begin position="1"/>
        <end position="31"/>
    </location>
</feature>
<keyword evidence="3" id="KW-1185">Reference proteome</keyword>
<evidence type="ECO:0000313" key="2">
    <source>
        <dbReference type="EMBL" id="GBL89273.1"/>
    </source>
</evidence>
<feature type="compositionally biased region" description="Basic and acidic residues" evidence="1">
    <location>
        <begin position="1"/>
        <end position="16"/>
    </location>
</feature>